<accession>A0A3B4YGP2</accession>
<keyword evidence="4 7" id="KW-1133">Transmembrane helix</keyword>
<proteinExistence type="inferred from homology"/>
<evidence type="ECO:0000256" key="1">
    <source>
        <dbReference type="ARBA" id="ARBA00004141"/>
    </source>
</evidence>
<keyword evidence="6" id="KW-0325">Glycoprotein</keyword>
<feature type="transmembrane region" description="Helical" evidence="7">
    <location>
        <begin position="90"/>
        <end position="109"/>
    </location>
</feature>
<sequence>MVMASVIQKIIPHYSFARWLLCSGSLRWYQHPTEDELRSLAGKQKGQKKYNGHIENKPLTVPKDIDLQLETKCITEVDTLALHYFPEFQWLVDFTVAATVVYLITELYYSVAQPSGEMNISVVWCLLVLAFVIKTLFSLTAHYFKLEEGGERSLCITFGFFFFVKAMAILIVTENYLEFGLETGFANFSDSALQFLEHQGLESQGPISKLTFKLILALLCSLIGAFLTFPGLRLAQMHLDALNLTTAKFTQTLLYINFLSPLIMLLLWVKPITKDYIMNPTLGKESVPLMTEQTYDTLRLWAIILMCMLRLAMMRHHLQAYLNLAQKGVDQMKKEAGRISTVDLQKMVARVFYYLCVIALQYVAPLVMLLHTTLLLKTLGELSAPTPASVVETGARASVAQLSVALGGLRTVFSPMLFRGLFSFFTWWIAACLFSTSLFGLFYHQYLMAA</sequence>
<protein>
    <submittedName>
        <fullName evidence="8">Transmembrane protein 161B</fullName>
    </submittedName>
</protein>
<dbReference type="GeneTree" id="ENSGT00390000000672"/>
<dbReference type="Ensembl" id="ENSSLDT00000022921.1">
    <property type="protein sequence ID" value="ENSSLDP00000022199.1"/>
    <property type="gene ID" value="ENSSLDG00000017317.1"/>
</dbReference>
<evidence type="ECO:0000256" key="6">
    <source>
        <dbReference type="ARBA" id="ARBA00023180"/>
    </source>
</evidence>
<dbReference type="GO" id="GO:0005886">
    <property type="term" value="C:plasma membrane"/>
    <property type="evidence" value="ECO:0007669"/>
    <property type="project" value="Ensembl"/>
</dbReference>
<organism evidence="8 9">
    <name type="scientific">Seriola lalandi dorsalis</name>
    <dbReference type="NCBI Taxonomy" id="1841481"/>
    <lineage>
        <taxon>Eukaryota</taxon>
        <taxon>Metazoa</taxon>
        <taxon>Chordata</taxon>
        <taxon>Craniata</taxon>
        <taxon>Vertebrata</taxon>
        <taxon>Euteleostomi</taxon>
        <taxon>Actinopterygii</taxon>
        <taxon>Neopterygii</taxon>
        <taxon>Teleostei</taxon>
        <taxon>Neoteleostei</taxon>
        <taxon>Acanthomorphata</taxon>
        <taxon>Carangaria</taxon>
        <taxon>Carangiformes</taxon>
        <taxon>Carangidae</taxon>
        <taxon>Seriola</taxon>
    </lineage>
</organism>
<dbReference type="Proteomes" id="UP000261360">
    <property type="component" value="Unplaced"/>
</dbReference>
<keyword evidence="3 7" id="KW-0812">Transmembrane</keyword>
<dbReference type="InterPro" id="IPR019395">
    <property type="entry name" value="Transmembrane_161A/B"/>
</dbReference>
<comment type="subcellular location">
    <subcellularLocation>
        <location evidence="1">Membrane</location>
        <topology evidence="1">Multi-pass membrane protein</topology>
    </subcellularLocation>
</comment>
<dbReference type="PANTHER" id="PTHR13624:SF3">
    <property type="entry name" value="TRANSMEMBRANE PROTEIN 161B"/>
    <property type="match status" value="1"/>
</dbReference>
<evidence type="ECO:0000313" key="8">
    <source>
        <dbReference type="Ensembl" id="ENSSLDP00000022199.1"/>
    </source>
</evidence>
<name>A0A3B4YGP2_SERLL</name>
<feature type="transmembrane region" description="Helical" evidence="7">
    <location>
        <begin position="210"/>
        <end position="232"/>
    </location>
</feature>
<reference evidence="8" key="2">
    <citation type="submission" date="2025-09" db="UniProtKB">
        <authorList>
            <consortium name="Ensembl"/>
        </authorList>
    </citation>
    <scope>IDENTIFICATION</scope>
</reference>
<dbReference type="PANTHER" id="PTHR13624">
    <property type="entry name" value="RE42071P"/>
    <property type="match status" value="1"/>
</dbReference>
<reference evidence="8" key="1">
    <citation type="submission" date="2025-08" db="UniProtKB">
        <authorList>
            <consortium name="Ensembl"/>
        </authorList>
    </citation>
    <scope>IDENTIFICATION</scope>
</reference>
<comment type="similarity">
    <text evidence="2">Belongs to the TMEM161 family.</text>
</comment>
<feature type="transmembrane region" description="Helical" evidence="7">
    <location>
        <begin position="153"/>
        <end position="172"/>
    </location>
</feature>
<feature type="transmembrane region" description="Helical" evidence="7">
    <location>
        <begin position="351"/>
        <end position="374"/>
    </location>
</feature>
<dbReference type="STRING" id="1841481.ENSSLDP00000022199"/>
<feature type="transmembrane region" description="Helical" evidence="7">
    <location>
        <begin position="425"/>
        <end position="446"/>
    </location>
</feature>
<keyword evidence="9" id="KW-1185">Reference proteome</keyword>
<keyword evidence="5 7" id="KW-0472">Membrane</keyword>
<evidence type="ECO:0000313" key="9">
    <source>
        <dbReference type="Proteomes" id="UP000261360"/>
    </source>
</evidence>
<feature type="transmembrane region" description="Helical" evidence="7">
    <location>
        <begin position="252"/>
        <end position="269"/>
    </location>
</feature>
<evidence type="ECO:0000256" key="2">
    <source>
        <dbReference type="ARBA" id="ARBA00009706"/>
    </source>
</evidence>
<dbReference type="GO" id="GO:0010882">
    <property type="term" value="P:regulation of cardiac muscle contraction by calcium ion signaling"/>
    <property type="evidence" value="ECO:0007669"/>
    <property type="project" value="Ensembl"/>
</dbReference>
<evidence type="ECO:0000256" key="3">
    <source>
        <dbReference type="ARBA" id="ARBA00022692"/>
    </source>
</evidence>
<dbReference type="AlphaFoldDB" id="A0A3B4YGP2"/>
<dbReference type="GO" id="GO:0002027">
    <property type="term" value="P:regulation of heart rate"/>
    <property type="evidence" value="ECO:0007669"/>
    <property type="project" value="Ensembl"/>
</dbReference>
<evidence type="ECO:0000256" key="4">
    <source>
        <dbReference type="ARBA" id="ARBA00022989"/>
    </source>
</evidence>
<evidence type="ECO:0000256" key="5">
    <source>
        <dbReference type="ARBA" id="ARBA00023136"/>
    </source>
</evidence>
<dbReference type="GO" id="GO:0098901">
    <property type="term" value="P:regulation of cardiac muscle cell action potential"/>
    <property type="evidence" value="ECO:0007669"/>
    <property type="project" value="Ensembl"/>
</dbReference>
<feature type="transmembrane region" description="Helical" evidence="7">
    <location>
        <begin position="121"/>
        <end position="141"/>
    </location>
</feature>
<dbReference type="Pfam" id="PF10268">
    <property type="entry name" value="Tmemb_161AB"/>
    <property type="match status" value="1"/>
</dbReference>
<evidence type="ECO:0000256" key="7">
    <source>
        <dbReference type="SAM" id="Phobius"/>
    </source>
</evidence>